<comment type="caution">
    <text evidence="1">The sequence shown here is derived from an EMBL/GenBank/DDBJ whole genome shotgun (WGS) entry which is preliminary data.</text>
</comment>
<dbReference type="EMBL" id="CAJNBJ010000018">
    <property type="protein sequence ID" value="CAE6789650.1"/>
    <property type="molecule type" value="Genomic_DNA"/>
</dbReference>
<proteinExistence type="predicted"/>
<sequence length="100" mass="11304">MEGGAQDETVGVAQDVITHPTVRDWLCQRRLRGSMRQALDSTRLNYFLARLKRTARVEQCDGSASIAVPASLWRGRGFNSCPPERAWEMTAYPLRLLRPS</sequence>
<keyword evidence="2" id="KW-1185">Reference proteome</keyword>
<dbReference type="Proteomes" id="UP000675880">
    <property type="component" value="Unassembled WGS sequence"/>
</dbReference>
<accession>A0ABM8S574</accession>
<reference evidence="1 2" key="1">
    <citation type="submission" date="2021-02" db="EMBL/GenBank/DDBJ databases">
        <authorList>
            <person name="Han P."/>
        </authorList>
    </citation>
    <scope>NUCLEOTIDE SEQUENCE [LARGE SCALE GENOMIC DNA]</scope>
    <source>
        <strain evidence="1">Candidatus Nitrospira sp. ZN2</strain>
    </source>
</reference>
<name>A0ABM8S574_9BACT</name>
<evidence type="ECO:0000313" key="1">
    <source>
        <dbReference type="EMBL" id="CAE6789650.1"/>
    </source>
</evidence>
<evidence type="ECO:0000313" key="2">
    <source>
        <dbReference type="Proteomes" id="UP000675880"/>
    </source>
</evidence>
<organism evidence="1 2">
    <name type="scientific">Nitrospira defluvii</name>
    <dbReference type="NCBI Taxonomy" id="330214"/>
    <lineage>
        <taxon>Bacteria</taxon>
        <taxon>Pseudomonadati</taxon>
        <taxon>Nitrospirota</taxon>
        <taxon>Nitrospiria</taxon>
        <taxon>Nitrospirales</taxon>
        <taxon>Nitrospiraceae</taxon>
        <taxon>Nitrospira</taxon>
    </lineage>
</organism>
<gene>
    <name evidence="1" type="ORF">NSPZN2_50282</name>
</gene>
<protein>
    <submittedName>
        <fullName evidence="1">Uncharacterized protein</fullName>
    </submittedName>
</protein>